<dbReference type="EMBL" id="DAKRPA010000054">
    <property type="protein sequence ID" value="DBA01029.1"/>
    <property type="molecule type" value="Genomic_DNA"/>
</dbReference>
<reference evidence="2" key="2">
    <citation type="journal article" date="2023" name="Microbiol Resour">
        <title>Decontamination and Annotation of the Draft Genome Sequence of the Oomycete Lagenidium giganteum ARSEF 373.</title>
        <authorList>
            <person name="Morgan W.R."/>
            <person name="Tartar A."/>
        </authorList>
    </citation>
    <scope>NUCLEOTIDE SEQUENCE</scope>
    <source>
        <strain evidence="2">ARSEF 373</strain>
    </source>
</reference>
<keyword evidence="3" id="KW-1185">Reference proteome</keyword>
<name>A0AAV2Z4N5_9STRA</name>
<reference evidence="2" key="1">
    <citation type="submission" date="2022-11" db="EMBL/GenBank/DDBJ databases">
        <authorList>
            <person name="Morgan W.R."/>
            <person name="Tartar A."/>
        </authorList>
    </citation>
    <scope>NUCLEOTIDE SEQUENCE</scope>
    <source>
        <strain evidence="2">ARSEF 373</strain>
    </source>
</reference>
<dbReference type="AlphaFoldDB" id="A0AAV2Z4N5"/>
<sequence>AYLAPIVTSSNNETSNADAASQPGKYLKYVLSEKIQEAARQEGVLSNSGGELEHLQAVAESGDQSLMHASLLRLQDALFRSSIDDAEMRIAKQAALSAKARIAEQAAQQQASGRGSLLATTRHLLSRSSDKDKENATLGVLTPTGASVHKISRFSFNQQQHETESNGHASNGSGDETGSDHSNTGDQSGHSGTTGKSGGGGGGLMKKFQDRLTSFSSSRFRTRMVSLRRMGQSGQEIRKMELNMDTVSGGFDEVKWRCAVFLYDMEEVAQVAPSQIYIISYPGNQVLSCKTDRGALIKFLKPGTIWTIDIGAGNADVSNE</sequence>
<protein>
    <submittedName>
        <fullName evidence="2">Uncharacterized protein</fullName>
    </submittedName>
</protein>
<organism evidence="2 3">
    <name type="scientific">Lagenidium giganteum</name>
    <dbReference type="NCBI Taxonomy" id="4803"/>
    <lineage>
        <taxon>Eukaryota</taxon>
        <taxon>Sar</taxon>
        <taxon>Stramenopiles</taxon>
        <taxon>Oomycota</taxon>
        <taxon>Peronosporomycetes</taxon>
        <taxon>Pythiales</taxon>
        <taxon>Pythiaceae</taxon>
    </lineage>
</organism>
<accession>A0AAV2Z4N5</accession>
<evidence type="ECO:0000313" key="3">
    <source>
        <dbReference type="Proteomes" id="UP001146120"/>
    </source>
</evidence>
<feature type="non-terminal residue" evidence="2">
    <location>
        <position position="1"/>
    </location>
</feature>
<evidence type="ECO:0000313" key="2">
    <source>
        <dbReference type="EMBL" id="DBA01029.1"/>
    </source>
</evidence>
<feature type="region of interest" description="Disordered" evidence="1">
    <location>
        <begin position="158"/>
        <end position="203"/>
    </location>
</feature>
<comment type="caution">
    <text evidence="2">The sequence shown here is derived from an EMBL/GenBank/DDBJ whole genome shotgun (WGS) entry which is preliminary data.</text>
</comment>
<evidence type="ECO:0000256" key="1">
    <source>
        <dbReference type="SAM" id="MobiDB-lite"/>
    </source>
</evidence>
<feature type="compositionally biased region" description="Polar residues" evidence="1">
    <location>
        <begin position="158"/>
        <end position="187"/>
    </location>
</feature>
<feature type="compositionally biased region" description="Polar residues" evidence="1">
    <location>
        <begin position="7"/>
        <end position="19"/>
    </location>
</feature>
<proteinExistence type="predicted"/>
<dbReference type="Proteomes" id="UP001146120">
    <property type="component" value="Unassembled WGS sequence"/>
</dbReference>
<gene>
    <name evidence="2" type="ORF">N0F65_002639</name>
</gene>
<feature type="region of interest" description="Disordered" evidence="1">
    <location>
        <begin position="1"/>
        <end position="20"/>
    </location>
</feature>